<dbReference type="Pfam" id="PF00196">
    <property type="entry name" value="GerE"/>
    <property type="match status" value="1"/>
</dbReference>
<organism evidence="9 10">
    <name type="scientific">Corynebacterium bovis DSM 20582 = CIP 54.80</name>
    <dbReference type="NCBI Taxonomy" id="927655"/>
    <lineage>
        <taxon>Bacteria</taxon>
        <taxon>Bacillati</taxon>
        <taxon>Actinomycetota</taxon>
        <taxon>Actinomycetes</taxon>
        <taxon>Mycobacteriales</taxon>
        <taxon>Corynebacteriaceae</taxon>
        <taxon>Corynebacterium</taxon>
    </lineage>
</organism>
<dbReference type="CDD" id="cd17535">
    <property type="entry name" value="REC_NarL-like"/>
    <property type="match status" value="1"/>
</dbReference>
<dbReference type="CDD" id="cd06170">
    <property type="entry name" value="LuxR_C_like"/>
    <property type="match status" value="1"/>
</dbReference>
<dbReference type="PANTHER" id="PTHR43214:SF24">
    <property type="entry name" value="TRANSCRIPTIONAL REGULATORY PROTEIN NARL-RELATED"/>
    <property type="match status" value="1"/>
</dbReference>
<proteinExistence type="predicted"/>
<dbReference type="PROSITE" id="PS00622">
    <property type="entry name" value="HTH_LUXR_1"/>
    <property type="match status" value="1"/>
</dbReference>
<dbReference type="PANTHER" id="PTHR43214">
    <property type="entry name" value="TWO-COMPONENT RESPONSE REGULATOR"/>
    <property type="match status" value="1"/>
</dbReference>
<comment type="caution">
    <text evidence="9">The sequence shown here is derived from an EMBL/GenBank/DDBJ whole genome shotgun (WGS) entry which is preliminary data.</text>
</comment>
<evidence type="ECO:0000256" key="2">
    <source>
        <dbReference type="ARBA" id="ARBA00023015"/>
    </source>
</evidence>
<evidence type="ECO:0000256" key="6">
    <source>
        <dbReference type="SAM" id="MobiDB-lite"/>
    </source>
</evidence>
<dbReference type="Gene3D" id="1.10.10.10">
    <property type="entry name" value="Winged helix-like DNA-binding domain superfamily/Winged helix DNA-binding domain"/>
    <property type="match status" value="1"/>
</dbReference>
<dbReference type="PROSITE" id="PS50043">
    <property type="entry name" value="HTH_LUXR_2"/>
    <property type="match status" value="1"/>
</dbReference>
<keyword evidence="1 5" id="KW-0597">Phosphoprotein</keyword>
<dbReference type="Pfam" id="PF00072">
    <property type="entry name" value="Response_reg"/>
    <property type="match status" value="1"/>
</dbReference>
<feature type="region of interest" description="Disordered" evidence="6">
    <location>
        <begin position="176"/>
        <end position="220"/>
    </location>
</feature>
<dbReference type="PRINTS" id="PR00038">
    <property type="entry name" value="HTHLUXR"/>
</dbReference>
<feature type="compositionally biased region" description="Gly residues" evidence="6">
    <location>
        <begin position="176"/>
        <end position="190"/>
    </location>
</feature>
<dbReference type="GO" id="GO:0003677">
    <property type="term" value="F:DNA binding"/>
    <property type="evidence" value="ECO:0007669"/>
    <property type="project" value="UniProtKB-KW"/>
</dbReference>
<dbReference type="Gene3D" id="3.40.50.2300">
    <property type="match status" value="1"/>
</dbReference>
<evidence type="ECO:0000259" key="8">
    <source>
        <dbReference type="PROSITE" id="PS50110"/>
    </source>
</evidence>
<dbReference type="InterPro" id="IPR011006">
    <property type="entry name" value="CheY-like_superfamily"/>
</dbReference>
<evidence type="ECO:0000256" key="3">
    <source>
        <dbReference type="ARBA" id="ARBA00023125"/>
    </source>
</evidence>
<evidence type="ECO:0000256" key="5">
    <source>
        <dbReference type="PROSITE-ProRule" id="PRU00169"/>
    </source>
</evidence>
<dbReference type="EMBL" id="JACHWT010000003">
    <property type="protein sequence ID" value="MBB3115648.1"/>
    <property type="molecule type" value="Genomic_DNA"/>
</dbReference>
<dbReference type="InterPro" id="IPR000792">
    <property type="entry name" value="Tscrpt_reg_LuxR_C"/>
</dbReference>
<dbReference type="InterPro" id="IPR058245">
    <property type="entry name" value="NreC/VraR/RcsB-like_REC"/>
</dbReference>
<feature type="modified residue" description="4-aspartylphosphate" evidence="5">
    <location>
        <position position="67"/>
    </location>
</feature>
<keyword evidence="2" id="KW-0805">Transcription regulation</keyword>
<dbReference type="SUPFAM" id="SSF46894">
    <property type="entry name" value="C-terminal effector domain of the bipartite response regulators"/>
    <property type="match status" value="1"/>
</dbReference>
<protein>
    <submittedName>
        <fullName evidence="9">DNA-binding NarL/FixJ family response regulator</fullName>
    </submittedName>
</protein>
<name>A0A8I0CMG4_9CORY</name>
<feature type="domain" description="HTH luxR-type" evidence="7">
    <location>
        <begin position="216"/>
        <end position="281"/>
    </location>
</feature>
<dbReference type="SMART" id="SM00448">
    <property type="entry name" value="REC"/>
    <property type="match status" value="1"/>
</dbReference>
<dbReference type="InterPro" id="IPR016032">
    <property type="entry name" value="Sig_transdc_resp-reg_C-effctor"/>
</dbReference>
<dbReference type="AlphaFoldDB" id="A0A8I0CMG4"/>
<dbReference type="InterPro" id="IPR001789">
    <property type="entry name" value="Sig_transdc_resp-reg_receiver"/>
</dbReference>
<evidence type="ECO:0000313" key="9">
    <source>
        <dbReference type="EMBL" id="MBB3115648.1"/>
    </source>
</evidence>
<dbReference type="InterPro" id="IPR036388">
    <property type="entry name" value="WH-like_DNA-bd_sf"/>
</dbReference>
<evidence type="ECO:0000313" key="10">
    <source>
        <dbReference type="Proteomes" id="UP000612712"/>
    </source>
</evidence>
<evidence type="ECO:0000256" key="1">
    <source>
        <dbReference type="ARBA" id="ARBA00022553"/>
    </source>
</evidence>
<feature type="domain" description="Response regulatory" evidence="8">
    <location>
        <begin position="16"/>
        <end position="138"/>
    </location>
</feature>
<accession>A0A8I0CMG4</accession>
<reference evidence="9" key="1">
    <citation type="submission" date="2020-08" db="EMBL/GenBank/DDBJ databases">
        <title>Sequencing the genomes of 1000 actinobacteria strains.</title>
        <authorList>
            <person name="Klenk H.-P."/>
        </authorList>
    </citation>
    <scope>NUCLEOTIDE SEQUENCE</scope>
    <source>
        <strain evidence="9">DSM 20582</strain>
    </source>
</reference>
<gene>
    <name evidence="9" type="ORF">FHU32_000864</name>
</gene>
<evidence type="ECO:0000259" key="7">
    <source>
        <dbReference type="PROSITE" id="PS50043"/>
    </source>
</evidence>
<dbReference type="GO" id="GO:0006355">
    <property type="term" value="P:regulation of DNA-templated transcription"/>
    <property type="evidence" value="ECO:0007669"/>
    <property type="project" value="InterPro"/>
</dbReference>
<keyword evidence="3 9" id="KW-0238">DNA-binding</keyword>
<keyword evidence="4" id="KW-0804">Transcription</keyword>
<dbReference type="InterPro" id="IPR039420">
    <property type="entry name" value="WalR-like"/>
</dbReference>
<dbReference type="SUPFAM" id="SSF52172">
    <property type="entry name" value="CheY-like"/>
    <property type="match status" value="1"/>
</dbReference>
<sequence length="295" mass="30180">MTHPAEASAAGPARVTVGLADDQQLVRAGFAMVIDSQDDMTVTWQARDGREAVENARSAPVDIVLMDVQMPGMNGIDATREVVASGVVGPGGEPTRVVVLTTFDNDEYVLGSITAGASGFLLKDADPEELIAAVRTVGEQEAVISPKATANLLRRIRQMGAGPVGDGVGGPVGGPVPGGVGGDDGAGAGAVAGVEPGEGTTPTSPHPDVTPAADDDLGLVDPLTPREREILVLMARGRSNQEIAAELFVSLPTVKTHVGRVLAKTASRDRVHAVLFAVCHGLVSRDGLLEDTGGH</sequence>
<evidence type="ECO:0000256" key="4">
    <source>
        <dbReference type="ARBA" id="ARBA00023163"/>
    </source>
</evidence>
<dbReference type="GO" id="GO:0000160">
    <property type="term" value="P:phosphorelay signal transduction system"/>
    <property type="evidence" value="ECO:0007669"/>
    <property type="project" value="InterPro"/>
</dbReference>
<dbReference type="PROSITE" id="PS50110">
    <property type="entry name" value="RESPONSE_REGULATORY"/>
    <property type="match status" value="1"/>
</dbReference>
<dbReference type="SMART" id="SM00421">
    <property type="entry name" value="HTH_LUXR"/>
    <property type="match status" value="1"/>
</dbReference>
<dbReference type="Proteomes" id="UP000612712">
    <property type="component" value="Unassembled WGS sequence"/>
</dbReference>